<keyword evidence="3" id="KW-0347">Helicase</keyword>
<dbReference type="EMBL" id="PTIX01000029">
    <property type="protein sequence ID" value="PPK63335.1"/>
    <property type="molecule type" value="Genomic_DNA"/>
</dbReference>
<reference evidence="3 4" key="1">
    <citation type="submission" date="2018-02" db="EMBL/GenBank/DDBJ databases">
        <title>Genomic Encyclopedia of Archaeal and Bacterial Type Strains, Phase II (KMG-II): from individual species to whole genera.</title>
        <authorList>
            <person name="Goeker M."/>
        </authorList>
    </citation>
    <scope>NUCLEOTIDE SEQUENCE [LARGE SCALE GENOMIC DNA]</scope>
    <source>
        <strain evidence="3 4">YU 961-1</strain>
    </source>
</reference>
<protein>
    <submittedName>
        <fullName evidence="3">Superfamily II DNA or RNA helicase</fullName>
    </submittedName>
</protein>
<feature type="domain" description="Helicase ATP-binding" evidence="1">
    <location>
        <begin position="123"/>
        <end position="294"/>
    </location>
</feature>
<evidence type="ECO:0000313" key="3">
    <source>
        <dbReference type="EMBL" id="PPK63335.1"/>
    </source>
</evidence>
<dbReference type="InterPro" id="IPR050742">
    <property type="entry name" value="Helicase_Restrict-Modif_Enz"/>
</dbReference>
<dbReference type="SUPFAM" id="SSF52540">
    <property type="entry name" value="P-loop containing nucleoside triphosphate hydrolases"/>
    <property type="match status" value="1"/>
</dbReference>
<dbReference type="SMART" id="SM00487">
    <property type="entry name" value="DEXDc"/>
    <property type="match status" value="1"/>
</dbReference>
<keyword evidence="3" id="KW-0547">Nucleotide-binding</keyword>
<dbReference type="RefSeq" id="WP_219824172.1">
    <property type="nucleotide sequence ID" value="NZ_CP154825.1"/>
</dbReference>
<keyword evidence="3" id="KW-0378">Hydrolase</keyword>
<dbReference type="Pfam" id="PF04851">
    <property type="entry name" value="ResIII"/>
    <property type="match status" value="1"/>
</dbReference>
<dbReference type="AlphaFoldDB" id="A0A2S6GDN5"/>
<dbReference type="CDD" id="cd18785">
    <property type="entry name" value="SF2_C"/>
    <property type="match status" value="1"/>
</dbReference>
<dbReference type="InterPro" id="IPR014001">
    <property type="entry name" value="Helicase_ATP-bd"/>
</dbReference>
<dbReference type="PROSITE" id="PS51194">
    <property type="entry name" value="HELICASE_CTER"/>
    <property type="match status" value="1"/>
</dbReference>
<dbReference type="GO" id="GO:0003677">
    <property type="term" value="F:DNA binding"/>
    <property type="evidence" value="ECO:0007669"/>
    <property type="project" value="InterPro"/>
</dbReference>
<dbReference type="Gene3D" id="3.40.50.300">
    <property type="entry name" value="P-loop containing nucleotide triphosphate hydrolases"/>
    <property type="match status" value="2"/>
</dbReference>
<dbReference type="SMART" id="SM00490">
    <property type="entry name" value="HELICc"/>
    <property type="match status" value="1"/>
</dbReference>
<keyword evidence="3" id="KW-0067">ATP-binding</keyword>
<gene>
    <name evidence="3" type="ORF">CLV40_12948</name>
</gene>
<sequence length="1058" mass="116212">MKVKTSHVWADVERVVGNDVRQLLVPAGTLEVSKDEEELWVANSSGRWPAHRTAQSDLSAPLTAVVPLVSPSGSRVQWSGSKRRWEPDEVTKSYAGALGFRDHTEENSLRRPQIGALHSVLGHWASGVGDPGVVVMPTGTGKTETMLALLVAARPQRVLVLVPTIALRDQIAGKFESLGVLHRYQIVAPGAQRPVVGRLEHGISDPAEVRRFAEACNVVVATPYAVAACGEEARADLLGAFSHLMVDEAHHAPASKWISVIDAFADRKVLLFTATPFREDGKPLPGRLIFRFPLREAQKENYFTSIDYKAVFGMEGTDLAIAQQAVARLRSDLAAGFDHILMARGESIKRAKELLALYEQEAPDLGPAVLYDKLSTPARKAVFKGLDDRSCRIIVCVDMLGEGFDLPALKVAALHDVRKSLGPMIQLIGRFTRSRSETSTIGTASAFVARDPAAALSPLRDLLREDADWNLLLHDITERVAQATEDTKAFDASFSDGPDEVSTASLRPTMSAVAYRSVVPAWEPERARGVYGARILDDVVAVGHDGQVAWFVIEHHRHLKWVDQRALQVVDYELIVMYFDKGQQLLFIHGSANGGDYADLANAVLGPGTRGIKGAATFRVLGRVDRLIPTNVGLLDSRNHFNRFSMHVGSDVLKALTTAETEGQSQTHIATSGFDAGQHITISAALSGRFWSMSTAPDLRTWRDWCDRQGTRLLDGTIDLEGIFAGFIIPEDLTARPEFVLIGAEWPWEYYAGTGTGVHLEVDGKSFALTEVGIEVDDYSPTGPFMISFVTGSWRVPYRADFTDTGLRYTPLGRDATASTTRSTLTLQQWVNNPEHKLTLFLEGNRMITPQDRLLKPRNDPPFPIEKLTPLDWTGIDLRAESQGPERRPDSIQAHVAAHLMDTADYDVLLDDDGSYEAADLVGLKVIDSTLHITLVHCKFTQAKPGVRVEDLYEVCGQAVRGAKWSRNGAYPLLRHLDKRAQRYHARTQVSPYLVGDINALFNIMTIAPQLRVQFRTIIAQPGLQAAAASDDQLMLLAGTDVYVRTATGGDFEVLCNT</sequence>
<evidence type="ECO:0000259" key="2">
    <source>
        <dbReference type="PROSITE" id="PS51194"/>
    </source>
</evidence>
<comment type="caution">
    <text evidence="3">The sequence shown here is derived from an EMBL/GenBank/DDBJ whole genome shotgun (WGS) entry which is preliminary data.</text>
</comment>
<dbReference type="InterPro" id="IPR001650">
    <property type="entry name" value="Helicase_C-like"/>
</dbReference>
<dbReference type="InterPro" id="IPR006935">
    <property type="entry name" value="Helicase/UvrB_N"/>
</dbReference>
<keyword evidence="4" id="KW-1185">Reference proteome</keyword>
<dbReference type="GO" id="GO:0004386">
    <property type="term" value="F:helicase activity"/>
    <property type="evidence" value="ECO:0007669"/>
    <property type="project" value="UniProtKB-KW"/>
</dbReference>
<dbReference type="PANTHER" id="PTHR47396:SF1">
    <property type="entry name" value="ATP-DEPENDENT HELICASE IRC3-RELATED"/>
    <property type="match status" value="1"/>
</dbReference>
<dbReference type="InterPro" id="IPR027417">
    <property type="entry name" value="P-loop_NTPase"/>
</dbReference>
<organism evidence="3 4">
    <name type="scientific">Actinokineospora auranticolor</name>
    <dbReference type="NCBI Taxonomy" id="155976"/>
    <lineage>
        <taxon>Bacteria</taxon>
        <taxon>Bacillati</taxon>
        <taxon>Actinomycetota</taxon>
        <taxon>Actinomycetes</taxon>
        <taxon>Pseudonocardiales</taxon>
        <taxon>Pseudonocardiaceae</taxon>
        <taxon>Actinokineospora</taxon>
    </lineage>
</organism>
<feature type="domain" description="Helicase C-terminal" evidence="2">
    <location>
        <begin position="321"/>
        <end position="495"/>
    </location>
</feature>
<proteinExistence type="predicted"/>
<dbReference type="GO" id="GO:0005524">
    <property type="term" value="F:ATP binding"/>
    <property type="evidence" value="ECO:0007669"/>
    <property type="project" value="InterPro"/>
</dbReference>
<name>A0A2S6GDN5_9PSEU</name>
<evidence type="ECO:0000313" key="4">
    <source>
        <dbReference type="Proteomes" id="UP000239203"/>
    </source>
</evidence>
<dbReference type="GO" id="GO:0005829">
    <property type="term" value="C:cytosol"/>
    <property type="evidence" value="ECO:0007669"/>
    <property type="project" value="TreeGrafter"/>
</dbReference>
<dbReference type="PANTHER" id="PTHR47396">
    <property type="entry name" value="TYPE I RESTRICTION ENZYME ECOKI R PROTEIN"/>
    <property type="match status" value="1"/>
</dbReference>
<accession>A0A2S6GDN5</accession>
<dbReference type="PROSITE" id="PS51192">
    <property type="entry name" value="HELICASE_ATP_BIND_1"/>
    <property type="match status" value="1"/>
</dbReference>
<dbReference type="Proteomes" id="UP000239203">
    <property type="component" value="Unassembled WGS sequence"/>
</dbReference>
<evidence type="ECO:0000259" key="1">
    <source>
        <dbReference type="PROSITE" id="PS51192"/>
    </source>
</evidence>
<dbReference type="CDD" id="cd17926">
    <property type="entry name" value="DEXHc_RE"/>
    <property type="match status" value="1"/>
</dbReference>
<dbReference type="Pfam" id="PF00271">
    <property type="entry name" value="Helicase_C"/>
    <property type="match status" value="1"/>
</dbReference>
<dbReference type="GO" id="GO:0016787">
    <property type="term" value="F:hydrolase activity"/>
    <property type="evidence" value="ECO:0007669"/>
    <property type="project" value="InterPro"/>
</dbReference>